<dbReference type="InterPro" id="IPR040350">
    <property type="entry name" value="TMEM272"/>
</dbReference>
<evidence type="ECO:0000313" key="3">
    <source>
        <dbReference type="Proteomes" id="UP001153737"/>
    </source>
</evidence>
<dbReference type="PANTHER" id="PTHR33444:SF2">
    <property type="entry name" value="MARVEL DOMAIN-CONTAINING PROTEIN"/>
    <property type="match status" value="1"/>
</dbReference>
<proteinExistence type="predicted"/>
<keyword evidence="3" id="KW-1185">Reference proteome</keyword>
<dbReference type="EMBL" id="OU896713">
    <property type="protein sequence ID" value="CAG9823584.1"/>
    <property type="molecule type" value="Genomic_DNA"/>
</dbReference>
<feature type="transmembrane region" description="Helical" evidence="1">
    <location>
        <begin position="382"/>
        <end position="403"/>
    </location>
</feature>
<organism evidence="2 3">
    <name type="scientific">Phaedon cochleariae</name>
    <name type="common">Mustard beetle</name>
    <dbReference type="NCBI Taxonomy" id="80249"/>
    <lineage>
        <taxon>Eukaryota</taxon>
        <taxon>Metazoa</taxon>
        <taxon>Ecdysozoa</taxon>
        <taxon>Arthropoda</taxon>
        <taxon>Hexapoda</taxon>
        <taxon>Insecta</taxon>
        <taxon>Pterygota</taxon>
        <taxon>Neoptera</taxon>
        <taxon>Endopterygota</taxon>
        <taxon>Coleoptera</taxon>
        <taxon>Polyphaga</taxon>
        <taxon>Cucujiformia</taxon>
        <taxon>Chrysomeloidea</taxon>
        <taxon>Chrysomelidae</taxon>
        <taxon>Chrysomelinae</taxon>
        <taxon>Chrysomelini</taxon>
        <taxon>Phaedon</taxon>
    </lineage>
</organism>
<keyword evidence="1" id="KW-0472">Membrane</keyword>
<dbReference type="AlphaFoldDB" id="A0A9N9X4T2"/>
<keyword evidence="1" id="KW-1133">Transmembrane helix</keyword>
<feature type="transmembrane region" description="Helical" evidence="1">
    <location>
        <begin position="423"/>
        <end position="456"/>
    </location>
</feature>
<gene>
    <name evidence="2" type="ORF">PHAECO_LOCUS10886</name>
</gene>
<reference evidence="2" key="1">
    <citation type="submission" date="2022-01" db="EMBL/GenBank/DDBJ databases">
        <authorList>
            <person name="King R."/>
        </authorList>
    </citation>
    <scope>NUCLEOTIDE SEQUENCE</scope>
</reference>
<dbReference type="OrthoDB" id="6157510at2759"/>
<accession>A0A9N9X4T2</accession>
<sequence>MYRYLYLYALTILRILSVIYLTEFFCQEDTDQRALDKINLFLKPSAAAAKPRKPLWQRKYGIIRKEHTRTQELFEYLVYILAYSRPDLNNLSPCKSSTSTIGEPFKDNVVRGIILGGSPEEYKPLILVIQGSKQVTPVEFVESLLVQQNVRDIRVKSSKLALYSNRNSKIQNTQQNPRRGPRCFNCNAYNLKADPNVRSPGRIIVVLLLALKPLPPILVGEGKLLAICFFMDGFRARKRSVVFRKRPFKPFSSNEVVVVSGARLGRIMENPQTTTTAQHQPLNNQDAENAGIDNAVKAEDNNWRQARFTKIKEKIMPSIRITFLISLVFNVAMLVIGCLAVNKCPVQEYVPLYLIVTGAVGLLSKIITFLREKLIRHFQVTFIESSLYTIESVFFVLGSYWVYKVYPPNYDPLSGHSYCQKTAYMFAFVYITIFYALILAVLSGLLCFMCCLCLLASDSSSSETDVERQVKVIEERERQAAAENK</sequence>
<keyword evidence="1" id="KW-0812">Transmembrane</keyword>
<feature type="transmembrane region" description="Helical" evidence="1">
    <location>
        <begin position="6"/>
        <end position="26"/>
    </location>
</feature>
<evidence type="ECO:0000256" key="1">
    <source>
        <dbReference type="SAM" id="Phobius"/>
    </source>
</evidence>
<dbReference type="PANTHER" id="PTHR33444">
    <property type="entry name" value="SI:DKEY-19B23.12-RELATED"/>
    <property type="match status" value="1"/>
</dbReference>
<feature type="transmembrane region" description="Helical" evidence="1">
    <location>
        <begin position="349"/>
        <end position="370"/>
    </location>
</feature>
<feature type="transmembrane region" description="Helical" evidence="1">
    <location>
        <begin position="321"/>
        <end position="343"/>
    </location>
</feature>
<name>A0A9N9X4T2_PHACE</name>
<protein>
    <submittedName>
        <fullName evidence="2">Uncharacterized protein</fullName>
    </submittedName>
</protein>
<dbReference type="Proteomes" id="UP001153737">
    <property type="component" value="Chromosome 7"/>
</dbReference>
<evidence type="ECO:0000313" key="2">
    <source>
        <dbReference type="EMBL" id="CAG9823584.1"/>
    </source>
</evidence>
<reference evidence="2" key="2">
    <citation type="submission" date="2022-10" db="EMBL/GenBank/DDBJ databases">
        <authorList>
            <consortium name="ENA_rothamsted_submissions"/>
            <consortium name="culmorum"/>
            <person name="King R."/>
        </authorList>
    </citation>
    <scope>NUCLEOTIDE SEQUENCE</scope>
</reference>